<comment type="caution">
    <text evidence="4">The sequence shown here is derived from an EMBL/GenBank/DDBJ whole genome shotgun (WGS) entry which is preliminary data.</text>
</comment>
<evidence type="ECO:0000313" key="4">
    <source>
        <dbReference type="EMBL" id="TYP93152.1"/>
    </source>
</evidence>
<dbReference type="Gene3D" id="2.60.40.3140">
    <property type="match status" value="1"/>
</dbReference>
<dbReference type="Pfam" id="PF01841">
    <property type="entry name" value="Transglut_core"/>
    <property type="match status" value="1"/>
</dbReference>
<evidence type="ECO:0000259" key="2">
    <source>
        <dbReference type="Pfam" id="PF01841"/>
    </source>
</evidence>
<gene>
    <name evidence="4" type="ORF">BC792_11453</name>
</gene>
<sequence>MRLLFTLLSSFFLSVAAAQENPFSTLKYADISDTYEKAAPNAVAIVLAEIGKTQLEVVEADRALRVVHDYAVRIKILKKEGVDRANFEIPLRAFGNDFETVTDVKGKTYNLRNNKIAATDMSGSAMFLDKVSPFLHVAKFTLPQVEAGSVIEIRYRLYSPDILNFRTWQFQDDIPKISSTYTAIMPASYQYRVVLRGPYKLTDTKSEILRSYFLLNGVRNDCSKITYLMDSIPAFEEEEFMLASKNYQSAVYFELEQYYTTNGAKVRVTKEWRDVDRELLTEKSFGGQLKKEDVFKDILPTILAGKTSDLEKAKAIFYYIQKNIRWNNVYGKHAQFGIKESLEQHRGNVGDINLALITALNAASLPAHPVMLSTRENGLPNNLHPVISDFNYVIASITLDGRTILLDATDTSTPFGQLPIRCINEQGRIIYSKKSSEWVPLRNEQPSLVSFTFIGELDSDYALQGKLTISYKGLDALRKRNEITSYNSEQEYFEAMEDRIPGIEVKSAGLQNVDSLEDFLHEQLEIAISLKDFLQNGALTFNPIFINRTTRNPFNLNERLYPVDLGSQRHITHNVTILLPPEIKVQTCPKNLSMKLPEEGAKFTYQCSADEGRFALRQTLSLNKAVYSADEYFHLKEFFSRIIQQQQQELVLQPI</sequence>
<dbReference type="EMBL" id="VNHX01000014">
    <property type="protein sequence ID" value="TYP93152.1"/>
    <property type="molecule type" value="Genomic_DNA"/>
</dbReference>
<evidence type="ECO:0000259" key="3">
    <source>
        <dbReference type="Pfam" id="PF12969"/>
    </source>
</evidence>
<feature type="domain" description="Transglutaminase-like" evidence="2">
    <location>
        <begin position="301"/>
        <end position="376"/>
    </location>
</feature>
<feature type="signal peptide" evidence="1">
    <location>
        <begin position="1"/>
        <end position="18"/>
    </location>
</feature>
<evidence type="ECO:0000313" key="5">
    <source>
        <dbReference type="Proteomes" id="UP000325105"/>
    </source>
</evidence>
<accession>A0A5S5DEX2</accession>
<dbReference type="Gene3D" id="3.10.620.30">
    <property type="match status" value="1"/>
</dbReference>
<dbReference type="Gene3D" id="2.60.120.1130">
    <property type="match status" value="1"/>
</dbReference>
<dbReference type="AlphaFoldDB" id="A0A5S5DEX2"/>
<reference evidence="4 5" key="1">
    <citation type="submission" date="2019-07" db="EMBL/GenBank/DDBJ databases">
        <title>Genomic Encyclopedia of Archaeal and Bacterial Type Strains, Phase II (KMG-II): from individual species to whole genera.</title>
        <authorList>
            <person name="Goeker M."/>
        </authorList>
    </citation>
    <scope>NUCLEOTIDE SEQUENCE [LARGE SCALE GENOMIC DNA]</scope>
    <source>
        <strain evidence="4 5">DSM 18850</strain>
    </source>
</reference>
<dbReference type="SUPFAM" id="SSF54001">
    <property type="entry name" value="Cysteine proteinases"/>
    <property type="match status" value="1"/>
</dbReference>
<dbReference type="RefSeq" id="WP_148909095.1">
    <property type="nucleotide sequence ID" value="NZ_VNHX01000014.1"/>
</dbReference>
<feature type="domain" description="DUF3857" evidence="3">
    <location>
        <begin position="66"/>
        <end position="205"/>
    </location>
</feature>
<organism evidence="4 5">
    <name type="scientific">Sphingobacterium allocomposti</name>
    <dbReference type="NCBI Taxonomy" id="415956"/>
    <lineage>
        <taxon>Bacteria</taxon>
        <taxon>Pseudomonadati</taxon>
        <taxon>Bacteroidota</taxon>
        <taxon>Sphingobacteriia</taxon>
        <taxon>Sphingobacteriales</taxon>
        <taxon>Sphingobacteriaceae</taxon>
        <taxon>Sphingobacterium</taxon>
    </lineage>
</organism>
<dbReference type="InterPro" id="IPR038765">
    <property type="entry name" value="Papain-like_cys_pep_sf"/>
</dbReference>
<name>A0A5S5DEX2_9SPHI</name>
<proteinExistence type="predicted"/>
<dbReference type="Pfam" id="PF12969">
    <property type="entry name" value="DUF3857"/>
    <property type="match status" value="1"/>
</dbReference>
<protein>
    <submittedName>
        <fullName evidence="4">Transglutaminase superfamily protein</fullName>
    </submittedName>
</protein>
<dbReference type="InterPro" id="IPR024618">
    <property type="entry name" value="DUF3857"/>
</dbReference>
<feature type="chain" id="PRO_5024361303" evidence="1">
    <location>
        <begin position="19"/>
        <end position="655"/>
    </location>
</feature>
<dbReference type="Proteomes" id="UP000325105">
    <property type="component" value="Unassembled WGS sequence"/>
</dbReference>
<evidence type="ECO:0000256" key="1">
    <source>
        <dbReference type="SAM" id="SignalP"/>
    </source>
</evidence>
<keyword evidence="5" id="KW-1185">Reference proteome</keyword>
<dbReference type="OrthoDB" id="98874at2"/>
<dbReference type="InterPro" id="IPR002931">
    <property type="entry name" value="Transglutaminase-like"/>
</dbReference>
<keyword evidence="1" id="KW-0732">Signal</keyword>